<accession>A0A4Q5IZE7</accession>
<dbReference type="OrthoDB" id="3826724at2"/>
<protein>
    <recommendedName>
        <fullName evidence="5">LppP/LprE family lipoprotein</fullName>
    </recommendedName>
</protein>
<dbReference type="PROSITE" id="PS51257">
    <property type="entry name" value="PROKAR_LIPOPROTEIN"/>
    <property type="match status" value="1"/>
</dbReference>
<feature type="compositionally biased region" description="Low complexity" evidence="1">
    <location>
        <begin position="31"/>
        <end position="42"/>
    </location>
</feature>
<proteinExistence type="predicted"/>
<name>A0A4Q5IZE7_9ACTN</name>
<keyword evidence="2" id="KW-0732">Signal</keyword>
<reference evidence="3 4" key="1">
    <citation type="submission" date="2019-01" db="EMBL/GenBank/DDBJ databases">
        <title>Nocardioides guangzhouensis sp. nov., an actinobacterium isolated from soil.</title>
        <authorList>
            <person name="Fu Y."/>
            <person name="Cai Y."/>
            <person name="Lin Z."/>
            <person name="Chen P."/>
        </authorList>
    </citation>
    <scope>NUCLEOTIDE SEQUENCE [LARGE SCALE GENOMIC DNA]</scope>
    <source>
        <strain evidence="3 4">NBRC 105384</strain>
    </source>
</reference>
<dbReference type="AlphaFoldDB" id="A0A4Q5IZE7"/>
<gene>
    <name evidence="3" type="ORF">ETU37_13635</name>
</gene>
<organism evidence="3 4">
    <name type="scientific">Nocardioides iriomotensis</name>
    <dbReference type="NCBI Taxonomy" id="715784"/>
    <lineage>
        <taxon>Bacteria</taxon>
        <taxon>Bacillati</taxon>
        <taxon>Actinomycetota</taxon>
        <taxon>Actinomycetes</taxon>
        <taxon>Propionibacteriales</taxon>
        <taxon>Nocardioidaceae</taxon>
        <taxon>Nocardioides</taxon>
    </lineage>
</organism>
<evidence type="ECO:0000313" key="3">
    <source>
        <dbReference type="EMBL" id="RYU11597.1"/>
    </source>
</evidence>
<comment type="caution">
    <text evidence="3">The sequence shown here is derived from an EMBL/GenBank/DDBJ whole genome shotgun (WGS) entry which is preliminary data.</text>
</comment>
<keyword evidence="4" id="KW-1185">Reference proteome</keyword>
<evidence type="ECO:0000256" key="2">
    <source>
        <dbReference type="SAM" id="SignalP"/>
    </source>
</evidence>
<dbReference type="EMBL" id="SDPU01000023">
    <property type="protein sequence ID" value="RYU11597.1"/>
    <property type="molecule type" value="Genomic_DNA"/>
</dbReference>
<feature type="chain" id="PRO_5020512778" description="LppP/LprE family lipoprotein" evidence="2">
    <location>
        <begin position="18"/>
        <end position="244"/>
    </location>
</feature>
<feature type="signal peptide" evidence="2">
    <location>
        <begin position="1"/>
        <end position="17"/>
    </location>
</feature>
<dbReference type="RefSeq" id="WP_129987872.1">
    <property type="nucleotide sequence ID" value="NZ_SDPU01000023.1"/>
</dbReference>
<sequence length="244" mass="24607">MRRLLVVLALVPSVALAGCGSRTGGSDDGAADGSGTPTGAPGQAWGDCTEEAFAAAGSPATTLRHDGWGADMQLKLPSDGPCAGALVASGPGGVVGVDVGSDELDGSTISVLDAGPLGGGVLVRVDGGMHPRGGFQPHLYLVGPDAMREVTVNGHPVVPFVATDGGMAPLAVRCGDDTVEVLSATTAEPPGVMLAWDVQRTTYTLSIDGSQEQGSASLEEDVADPLLRRDMPELFDPARLFTGC</sequence>
<evidence type="ECO:0008006" key="5">
    <source>
        <dbReference type="Google" id="ProtNLM"/>
    </source>
</evidence>
<evidence type="ECO:0000313" key="4">
    <source>
        <dbReference type="Proteomes" id="UP000291189"/>
    </source>
</evidence>
<dbReference type="Proteomes" id="UP000291189">
    <property type="component" value="Unassembled WGS sequence"/>
</dbReference>
<evidence type="ECO:0000256" key="1">
    <source>
        <dbReference type="SAM" id="MobiDB-lite"/>
    </source>
</evidence>
<feature type="region of interest" description="Disordered" evidence="1">
    <location>
        <begin position="21"/>
        <end position="45"/>
    </location>
</feature>